<evidence type="ECO:0000313" key="1">
    <source>
        <dbReference type="EMBL" id="CUQ67652.1"/>
    </source>
</evidence>
<sequence>MESPVNGGSDKKDGLEVGTGFSYHKPGLIMPPHSSTEPFRLPRLCEQALLERFLKAEAMALWAVRSAQSQDLPVNVRAFLQRHEADERDHLAQFESLLGRQSHERDRLPSMPRQWETLAVHLYGYETLGLEFAKLLADIRPDLSSILDDERRHVGFFEREIGRILSGDSDAAEQARRSARAWRRKLPRTLDRYLEHETFGPFRPELTHRITRAIEGRFIRVGLMREPTSGCSP</sequence>
<gene>
    <name evidence="1" type="ORF">NITINOP_2680</name>
</gene>
<dbReference type="OrthoDB" id="9780132at2"/>
<dbReference type="InterPro" id="IPR009078">
    <property type="entry name" value="Ferritin-like_SF"/>
</dbReference>
<organism evidence="1 2">
    <name type="scientific">Candidatus Nitrospira inopinata</name>
    <dbReference type="NCBI Taxonomy" id="1715989"/>
    <lineage>
        <taxon>Bacteria</taxon>
        <taxon>Pseudomonadati</taxon>
        <taxon>Nitrospirota</taxon>
        <taxon>Nitrospiria</taxon>
        <taxon>Nitrospirales</taxon>
        <taxon>Nitrospiraceae</taxon>
        <taxon>Nitrospira</taxon>
    </lineage>
</organism>
<keyword evidence="2" id="KW-1185">Reference proteome</keyword>
<dbReference type="SUPFAM" id="SSF47240">
    <property type="entry name" value="Ferritin-like"/>
    <property type="match status" value="1"/>
</dbReference>
<reference evidence="2" key="1">
    <citation type="submission" date="2015-09" db="EMBL/GenBank/DDBJ databases">
        <authorList>
            <person name="Daims H."/>
        </authorList>
    </citation>
    <scope>NUCLEOTIDE SEQUENCE [LARGE SCALE GENOMIC DNA]</scope>
</reference>
<dbReference type="Proteomes" id="UP000066284">
    <property type="component" value="Chromosome 1"/>
</dbReference>
<evidence type="ECO:0000313" key="2">
    <source>
        <dbReference type="Proteomes" id="UP000066284"/>
    </source>
</evidence>
<dbReference type="RefSeq" id="WP_062486331.1">
    <property type="nucleotide sequence ID" value="NZ_LN885086.1"/>
</dbReference>
<dbReference type="EMBL" id="LN885086">
    <property type="protein sequence ID" value="CUQ67652.1"/>
    <property type="molecule type" value="Genomic_DNA"/>
</dbReference>
<name>A0A0S4KZ32_9BACT</name>
<dbReference type="CDD" id="cd00657">
    <property type="entry name" value="Ferritin_like"/>
    <property type="match status" value="1"/>
</dbReference>
<proteinExistence type="predicted"/>
<dbReference type="KEGG" id="nio:NITINOP_2680"/>
<dbReference type="AlphaFoldDB" id="A0A0S4KZ32"/>
<protein>
    <submittedName>
        <fullName evidence="1">Uncharacterized protein</fullName>
    </submittedName>
</protein>
<accession>A0A0S4KZ32</accession>